<dbReference type="Proteomes" id="UP001530377">
    <property type="component" value="Unassembled WGS sequence"/>
</dbReference>
<evidence type="ECO:0000313" key="1">
    <source>
        <dbReference type="EMBL" id="KAL3809487.1"/>
    </source>
</evidence>
<dbReference type="EMBL" id="JALLPB020000401">
    <property type="protein sequence ID" value="KAL3809487.1"/>
    <property type="molecule type" value="Genomic_DNA"/>
</dbReference>
<sequence>MKDPLPVPDQLEKQLSKCKTVRDADSYCKSREKTPEEIAAAKAKLPPLPVPSK</sequence>
<name>A0ABD3R8Y2_9STRA</name>
<keyword evidence="2" id="KW-1185">Reference proteome</keyword>
<protein>
    <recommendedName>
        <fullName evidence="3">Lipoprotein</fullName>
    </recommendedName>
</protein>
<dbReference type="AlphaFoldDB" id="A0ABD3R8Y2"/>
<accession>A0ABD3R8Y2</accession>
<comment type="caution">
    <text evidence="1">The sequence shown here is derived from an EMBL/GenBank/DDBJ whole genome shotgun (WGS) entry which is preliminary data.</text>
</comment>
<proteinExistence type="predicted"/>
<evidence type="ECO:0000313" key="2">
    <source>
        <dbReference type="Proteomes" id="UP001530377"/>
    </source>
</evidence>
<organism evidence="1 2">
    <name type="scientific">Cyclostephanos tholiformis</name>
    <dbReference type="NCBI Taxonomy" id="382380"/>
    <lineage>
        <taxon>Eukaryota</taxon>
        <taxon>Sar</taxon>
        <taxon>Stramenopiles</taxon>
        <taxon>Ochrophyta</taxon>
        <taxon>Bacillariophyta</taxon>
        <taxon>Coscinodiscophyceae</taxon>
        <taxon>Thalassiosirophycidae</taxon>
        <taxon>Stephanodiscales</taxon>
        <taxon>Stephanodiscaceae</taxon>
        <taxon>Cyclostephanos</taxon>
    </lineage>
</organism>
<evidence type="ECO:0008006" key="3">
    <source>
        <dbReference type="Google" id="ProtNLM"/>
    </source>
</evidence>
<reference evidence="1 2" key="1">
    <citation type="submission" date="2024-10" db="EMBL/GenBank/DDBJ databases">
        <title>Updated reference genomes for cyclostephanoid diatoms.</title>
        <authorList>
            <person name="Roberts W.R."/>
            <person name="Alverson A.J."/>
        </authorList>
    </citation>
    <scope>NUCLEOTIDE SEQUENCE [LARGE SCALE GENOMIC DNA]</scope>
    <source>
        <strain evidence="1 2">AJA228-03</strain>
    </source>
</reference>
<gene>
    <name evidence="1" type="ORF">ACHAXA_007958</name>
</gene>